<accession>A0ACD0NUW9</accession>
<name>A0ACD0NUW9_9BASI</name>
<reference evidence="1 2" key="1">
    <citation type="journal article" date="2018" name="Mol. Biol. Evol.">
        <title>Broad Genomic Sampling Reveals a Smut Pathogenic Ancestry of the Fungal Clade Ustilaginomycotina.</title>
        <authorList>
            <person name="Kijpornyongpan T."/>
            <person name="Mondo S.J."/>
            <person name="Barry K."/>
            <person name="Sandor L."/>
            <person name="Lee J."/>
            <person name="Lipzen A."/>
            <person name="Pangilinan J."/>
            <person name="LaButti K."/>
            <person name="Hainaut M."/>
            <person name="Henrissat B."/>
            <person name="Grigoriev I.V."/>
            <person name="Spatafora J.W."/>
            <person name="Aime M.C."/>
        </authorList>
    </citation>
    <scope>NUCLEOTIDE SEQUENCE [LARGE SCALE GENOMIC DNA]</scope>
    <source>
        <strain evidence="1 2">SA 807</strain>
    </source>
</reference>
<evidence type="ECO:0000313" key="2">
    <source>
        <dbReference type="Proteomes" id="UP000245626"/>
    </source>
</evidence>
<keyword evidence="2" id="KW-1185">Reference proteome</keyword>
<proteinExistence type="predicted"/>
<protein>
    <submittedName>
        <fullName evidence="1">TTL-domain-containing protein</fullName>
    </submittedName>
</protein>
<dbReference type="EMBL" id="KZ820031">
    <property type="protein sequence ID" value="PWN49581.1"/>
    <property type="molecule type" value="Genomic_DNA"/>
</dbReference>
<dbReference type="Proteomes" id="UP000245626">
    <property type="component" value="Unassembled WGS sequence"/>
</dbReference>
<organism evidence="1 2">
    <name type="scientific">Violaceomyces palustris</name>
    <dbReference type="NCBI Taxonomy" id="1673888"/>
    <lineage>
        <taxon>Eukaryota</taxon>
        <taxon>Fungi</taxon>
        <taxon>Dikarya</taxon>
        <taxon>Basidiomycota</taxon>
        <taxon>Ustilaginomycotina</taxon>
        <taxon>Ustilaginomycetes</taxon>
        <taxon>Violaceomycetales</taxon>
        <taxon>Violaceomycetaceae</taxon>
        <taxon>Violaceomyces</taxon>
    </lineage>
</organism>
<gene>
    <name evidence="1" type="ORF">IE53DRAFT_388191</name>
</gene>
<evidence type="ECO:0000313" key="1">
    <source>
        <dbReference type="EMBL" id="PWN49581.1"/>
    </source>
</evidence>
<sequence>MTTHQHSAWVSFPGAPYTQEAALKACQRVLYPRGWQVNHPPATITEHGDATCQPPSGQSLYLADYDLLPFEDLLPISHQGSPSQCSSYVIRKALIRKHYLANAIKTFNVKNRSSSFSAQPLIPPTWNIDIQFADELEEFLMDDGYDLAEILQRNQEILDQEAEEEEEGEEEKAISGGNLRKSHHDRRIQWFILKPGMADRGNGIRIFSTTQQLVDIFEEFEEDEEQEEDEDEGEEEEDGEDDLQDRTRKGQNIGNGLGKDTSVMTSQLRHFVIQEYISNPLTIRPPRIKEEEEKRCTTDTERGQDSEARGGGRMRKCKGRKFHLRAYVLCVGSLKVYLHKDMLALFSPRSYRSPGQSDFKDLSRHLTNTCLQSSTEDQNGKAEERGEQVMDDCEEDDFRSSPEENVHLWRDLVGSDFDLEDAEGQEVLTEDMIRDVEEKVARLVGDSFKAAAKAGSVHWQMWPNAFEIFGVDVLVNWKDVDGEGKGGKGAKELGVWLLEVNAQPDFAQTGQRLKETIDRLFERTCQLAVLPFHHHPTISSSSDPEEEDQGGVKDSEAWEVGQTRDGTVLCFQEEVSKGW</sequence>